<organism evidence="2 3">
    <name type="scientific">Orchesella dallaii</name>
    <dbReference type="NCBI Taxonomy" id="48710"/>
    <lineage>
        <taxon>Eukaryota</taxon>
        <taxon>Metazoa</taxon>
        <taxon>Ecdysozoa</taxon>
        <taxon>Arthropoda</taxon>
        <taxon>Hexapoda</taxon>
        <taxon>Collembola</taxon>
        <taxon>Entomobryomorpha</taxon>
        <taxon>Entomobryoidea</taxon>
        <taxon>Orchesellidae</taxon>
        <taxon>Orchesellinae</taxon>
        <taxon>Orchesella</taxon>
    </lineage>
</organism>
<keyword evidence="1" id="KW-1133">Transmembrane helix</keyword>
<accession>A0ABP1Q3D1</accession>
<sequence length="361" mass="42073">MEPLKETDFMLSQFHMTLTKVLLKMTSTLGFCPLYVDPVRGKLTINYWSWARTTQNWLWIVCYAWLVLPTHAVEVWLYSKNVHSIRGNPTIIYLVMGIIYCSIYTLFLGVTTLKPLIFCQHINGFYKYIQTFPVPLYPAYRVPAYALSLPFYLISCTWFSVSGLNYVAVSVVFSTAAICHFFTMFPILKNELRLGQLSYKTDDKLRQPHHLITNYRAIQILMKTFNIEMGIIIVPIQICVTTSTVVANVFLIFQWEMFRVNTKILLLGVMLTGFVVWSSFLWVAGLQYKESKITVESWHWTNWKRKEDRMYMKRVTPTCQPMTFGDGKRFVINPTKVLQFFKSVSKNTFMAVATYGEVFGY</sequence>
<name>A0ABP1Q3D1_9HEXA</name>
<keyword evidence="1" id="KW-0472">Membrane</keyword>
<evidence type="ECO:0000313" key="2">
    <source>
        <dbReference type="EMBL" id="CAL8085319.1"/>
    </source>
</evidence>
<protein>
    <recommendedName>
        <fullName evidence="4">Odorant receptor</fullName>
    </recommendedName>
</protein>
<feature type="transmembrane region" description="Helical" evidence="1">
    <location>
        <begin position="265"/>
        <end position="284"/>
    </location>
</feature>
<dbReference type="EMBL" id="CAXLJM020000019">
    <property type="protein sequence ID" value="CAL8085319.1"/>
    <property type="molecule type" value="Genomic_DNA"/>
</dbReference>
<feature type="transmembrane region" description="Helical" evidence="1">
    <location>
        <begin position="56"/>
        <end position="78"/>
    </location>
</feature>
<evidence type="ECO:0000256" key="1">
    <source>
        <dbReference type="SAM" id="Phobius"/>
    </source>
</evidence>
<evidence type="ECO:0000313" key="3">
    <source>
        <dbReference type="Proteomes" id="UP001642540"/>
    </source>
</evidence>
<feature type="transmembrane region" description="Helical" evidence="1">
    <location>
        <begin position="142"/>
        <end position="159"/>
    </location>
</feature>
<keyword evidence="1" id="KW-0812">Transmembrane</keyword>
<feature type="transmembrane region" description="Helical" evidence="1">
    <location>
        <begin position="90"/>
        <end position="110"/>
    </location>
</feature>
<feature type="transmembrane region" description="Helical" evidence="1">
    <location>
        <begin position="231"/>
        <end position="253"/>
    </location>
</feature>
<keyword evidence="3" id="KW-1185">Reference proteome</keyword>
<gene>
    <name evidence="2" type="ORF">ODALV1_LOCUS6074</name>
</gene>
<comment type="caution">
    <text evidence="2">The sequence shown here is derived from an EMBL/GenBank/DDBJ whole genome shotgun (WGS) entry which is preliminary data.</text>
</comment>
<feature type="transmembrane region" description="Helical" evidence="1">
    <location>
        <begin position="166"/>
        <end position="188"/>
    </location>
</feature>
<dbReference type="Proteomes" id="UP001642540">
    <property type="component" value="Unassembled WGS sequence"/>
</dbReference>
<reference evidence="2 3" key="1">
    <citation type="submission" date="2024-08" db="EMBL/GenBank/DDBJ databases">
        <authorList>
            <person name="Cucini C."/>
            <person name="Frati F."/>
        </authorList>
    </citation>
    <scope>NUCLEOTIDE SEQUENCE [LARGE SCALE GENOMIC DNA]</scope>
</reference>
<evidence type="ECO:0008006" key="4">
    <source>
        <dbReference type="Google" id="ProtNLM"/>
    </source>
</evidence>
<proteinExistence type="predicted"/>